<dbReference type="InterPro" id="IPR037185">
    <property type="entry name" value="EmrE-like"/>
</dbReference>
<feature type="transmembrane region" description="Helical" evidence="6">
    <location>
        <begin position="352"/>
        <end position="370"/>
    </location>
</feature>
<dbReference type="GO" id="GO:0007015">
    <property type="term" value="P:actin filament organization"/>
    <property type="evidence" value="ECO:0007669"/>
    <property type="project" value="TreeGrafter"/>
</dbReference>
<feature type="compositionally biased region" description="Polar residues" evidence="8">
    <location>
        <begin position="834"/>
        <end position="849"/>
    </location>
</feature>
<dbReference type="Pfam" id="PF01417">
    <property type="entry name" value="ENTH"/>
    <property type="match status" value="1"/>
</dbReference>
<keyword evidence="6" id="KW-0812">Transmembrane</keyword>
<dbReference type="GO" id="GO:0005543">
    <property type="term" value="F:phospholipid binding"/>
    <property type="evidence" value="ECO:0007669"/>
    <property type="project" value="TreeGrafter"/>
</dbReference>
<proteinExistence type="inferred from homology"/>
<dbReference type="InterPro" id="IPR003903">
    <property type="entry name" value="UIM_dom"/>
</dbReference>
<gene>
    <name evidence="10" type="ORF">ONZ51_g8122</name>
</gene>
<dbReference type="SUPFAM" id="SSF103481">
    <property type="entry name" value="Multidrug resistance efflux transporter EmrE"/>
    <property type="match status" value="2"/>
</dbReference>
<keyword evidence="4" id="KW-0597">Phosphoprotein</keyword>
<evidence type="ECO:0000256" key="5">
    <source>
        <dbReference type="ARBA" id="ARBA00023121"/>
    </source>
</evidence>
<feature type="compositionally biased region" description="Low complexity" evidence="8">
    <location>
        <begin position="850"/>
        <end position="871"/>
    </location>
</feature>
<dbReference type="PROSITE" id="PS50942">
    <property type="entry name" value="ENTH"/>
    <property type="match status" value="1"/>
</dbReference>
<feature type="region of interest" description="Disordered" evidence="8">
    <location>
        <begin position="805"/>
        <end position="884"/>
    </location>
</feature>
<dbReference type="Gene3D" id="1.25.40.90">
    <property type="match status" value="1"/>
</dbReference>
<sequence length="947" mass="105742">MPSTTRTPFAAVSTPDRTSFDTEIPLSPLVSYLPAPTAVRDGTRPKLPRTLRKALATTKEVVYDNRGMLLVAASQLFFSLMNVWVKKLNSLDPPVPAFEGITWICCITYMFIAKVPDPILGPKGVRLLLAARGFFGFFGLFGVYYSLQYLSLSDATVLTFLAPMCTAITGAVLLHEPFSWREALAGLASLLGVVLIARPQFLFGKQHLTDIGHVVEVARRGVEDLATVTPAQRVGAVGVALLGVLGATGAYTTIRAVGKRAHPLHNLVSFSSQCVIVATVAMIIMRTPIVVPMRWDWLLMLLLIGIFGFIAQVLLTMGLQRETAGRGTMAVYVQIIFATIFERVFFHSSPSVLSIIGTLIILTSAIYVALIKARSHGKHSDAESAAMNDDPSVEEGLLANHTEDSIQDSKDVELTSIAVTSPEPSEDARDNSFSRTGSGSAMSSMQHLGKGIVRAAKNYTKGYSDVQAKVRDATSNDPWGPSGTQMNELAQLSYNQDSFVEIMEMLDKRLNDKGKNWRHVFKSLTVLDYLLHAGSENVVVYFRDNLYVIKTLKEFQYVDEEGKDQGANVRQKAKDITNLLQDEARLRHERRDRAMMRDRMTRGRNGAGEEEDEGERRRSQSVPSRRRNGGNREDDDLRKALEESKRTAAEEQARQRLTAEERDLQQAIKLSEEEEAKRMKAVEDANAASLFDNAQQQQQVPQQTSTNPFPLVDTSFQNQNQFLQPQFTQIQPQFTSFNPYQQQAQQEAMQAEYLRQQQEWQMQQQLQMQQQQQQEEWMRQQQLMQLQQQQQQQQQQFLMPQQQPLMPQATGFGSNNPFAPAMSLSTSSLPSSTGPQTASPVSFNLQGTYSQQQPQSSQSPPPMSHSAPPRQNTMPNVKTRADEEHSKLASLFANREDGIDTFGNFGALRYGQQAGKFVGQQPTGHNPFAQQQQQQQQQSSDQPFFSI</sequence>
<comment type="caution">
    <text evidence="10">The sequence shown here is derived from an EMBL/GenBank/DDBJ whole genome shotgun (WGS) entry which is preliminary data.</text>
</comment>
<dbReference type="InterPro" id="IPR000620">
    <property type="entry name" value="EamA_dom"/>
</dbReference>
<dbReference type="CDD" id="cd16991">
    <property type="entry name" value="ENTH_Ent1_Ent2"/>
    <property type="match status" value="1"/>
</dbReference>
<evidence type="ECO:0000256" key="7">
    <source>
        <dbReference type="SAM" id="Coils"/>
    </source>
</evidence>
<dbReference type="FunFam" id="1.25.40.90:FF:000006">
    <property type="entry name" value="Clathrin interactor 1"/>
    <property type="match status" value="1"/>
</dbReference>
<feature type="transmembrane region" description="Helical" evidence="6">
    <location>
        <begin position="67"/>
        <end position="85"/>
    </location>
</feature>
<feature type="transmembrane region" description="Helical" evidence="6">
    <location>
        <begin position="127"/>
        <end position="145"/>
    </location>
</feature>
<keyword evidence="6" id="KW-0472">Membrane</keyword>
<evidence type="ECO:0000256" key="6">
    <source>
        <dbReference type="PROSITE-ProRule" id="PRU00243"/>
    </source>
</evidence>
<comment type="similarity">
    <text evidence="2">Belongs to the epsin family.</text>
</comment>
<evidence type="ECO:0000313" key="10">
    <source>
        <dbReference type="EMBL" id="KAJ8473034.1"/>
    </source>
</evidence>
<reference evidence="10" key="1">
    <citation type="submission" date="2022-11" db="EMBL/GenBank/DDBJ databases">
        <title>Genome Sequence of Cubamyces cubensis.</title>
        <authorList>
            <person name="Buettner E."/>
        </authorList>
    </citation>
    <scope>NUCLEOTIDE SEQUENCE</scope>
    <source>
        <strain evidence="10">MPL-01</strain>
    </source>
</reference>
<dbReference type="EMBL" id="JAPEVG010000237">
    <property type="protein sequence ID" value="KAJ8473034.1"/>
    <property type="molecule type" value="Genomic_DNA"/>
</dbReference>
<comment type="caution">
    <text evidence="6">Lacks conserved residue(s) required for the propagation of feature annotation.</text>
</comment>
<dbReference type="InterPro" id="IPR013809">
    <property type="entry name" value="ENTH"/>
</dbReference>
<evidence type="ECO:0000259" key="9">
    <source>
        <dbReference type="PROSITE" id="PS50942"/>
    </source>
</evidence>
<organism evidence="10 11">
    <name type="scientific">Trametes cubensis</name>
    <dbReference type="NCBI Taxonomy" id="1111947"/>
    <lineage>
        <taxon>Eukaryota</taxon>
        <taxon>Fungi</taxon>
        <taxon>Dikarya</taxon>
        <taxon>Basidiomycota</taxon>
        <taxon>Agaricomycotina</taxon>
        <taxon>Agaricomycetes</taxon>
        <taxon>Polyporales</taxon>
        <taxon>Polyporaceae</taxon>
        <taxon>Trametes</taxon>
    </lineage>
</organism>
<dbReference type="AlphaFoldDB" id="A0AAD7X8G2"/>
<accession>A0AAD7X8G2</accession>
<dbReference type="Proteomes" id="UP001215151">
    <property type="component" value="Unassembled WGS sequence"/>
</dbReference>
<comment type="subcellular location">
    <subcellularLocation>
        <location evidence="1">Cytoplasm</location>
    </subcellularLocation>
</comment>
<dbReference type="GO" id="GO:0030276">
    <property type="term" value="F:clathrin binding"/>
    <property type="evidence" value="ECO:0007669"/>
    <property type="project" value="TreeGrafter"/>
</dbReference>
<dbReference type="GO" id="GO:0005886">
    <property type="term" value="C:plasma membrane"/>
    <property type="evidence" value="ECO:0007669"/>
    <property type="project" value="TreeGrafter"/>
</dbReference>
<dbReference type="PROSITE" id="PS50330">
    <property type="entry name" value="UIM"/>
    <property type="match status" value="2"/>
</dbReference>
<feature type="transmembrane region" description="Helical" evidence="6">
    <location>
        <begin position="157"/>
        <end position="174"/>
    </location>
</feature>
<protein>
    <recommendedName>
        <fullName evidence="9">ENTH domain-containing protein</fullName>
    </recommendedName>
</protein>
<feature type="region of interest" description="Disordered" evidence="8">
    <location>
        <begin position="580"/>
        <end position="637"/>
    </location>
</feature>
<feature type="transmembrane region" description="Helical" evidence="6">
    <location>
        <begin position="97"/>
        <end position="115"/>
    </location>
</feature>
<feature type="transmembrane region" description="Helical" evidence="6">
    <location>
        <begin position="266"/>
        <end position="285"/>
    </location>
</feature>
<evidence type="ECO:0000256" key="8">
    <source>
        <dbReference type="SAM" id="MobiDB-lite"/>
    </source>
</evidence>
<feature type="compositionally biased region" description="Basic and acidic residues" evidence="8">
    <location>
        <begin position="582"/>
        <end position="601"/>
    </location>
</feature>
<keyword evidence="5" id="KW-0446">Lipid-binding</keyword>
<dbReference type="GO" id="GO:0005768">
    <property type="term" value="C:endosome"/>
    <property type="evidence" value="ECO:0007669"/>
    <property type="project" value="TreeGrafter"/>
</dbReference>
<keyword evidence="11" id="KW-1185">Reference proteome</keyword>
<dbReference type="PANTHER" id="PTHR12276">
    <property type="entry name" value="EPSIN/ENT-RELATED"/>
    <property type="match status" value="1"/>
</dbReference>
<feature type="compositionally biased region" description="Low complexity" evidence="8">
    <location>
        <begin position="823"/>
        <end position="833"/>
    </location>
</feature>
<keyword evidence="7" id="KW-0175">Coiled coil</keyword>
<feature type="transmembrane region" description="Helical" evidence="6">
    <location>
        <begin position="297"/>
        <end position="317"/>
    </location>
</feature>
<dbReference type="Pfam" id="PF00892">
    <property type="entry name" value="EamA"/>
    <property type="match status" value="2"/>
</dbReference>
<keyword evidence="3" id="KW-0963">Cytoplasm</keyword>
<evidence type="ECO:0000256" key="4">
    <source>
        <dbReference type="ARBA" id="ARBA00022553"/>
    </source>
</evidence>
<dbReference type="GO" id="GO:0006897">
    <property type="term" value="P:endocytosis"/>
    <property type="evidence" value="ECO:0007669"/>
    <property type="project" value="TreeGrafter"/>
</dbReference>
<evidence type="ECO:0000256" key="3">
    <source>
        <dbReference type="ARBA" id="ARBA00022490"/>
    </source>
</evidence>
<feature type="domain" description="ENTH" evidence="9">
    <location>
        <begin position="458"/>
        <end position="590"/>
    </location>
</feature>
<evidence type="ECO:0000256" key="1">
    <source>
        <dbReference type="ARBA" id="ARBA00004496"/>
    </source>
</evidence>
<dbReference type="InterPro" id="IPR008942">
    <property type="entry name" value="ENTH_VHS"/>
</dbReference>
<evidence type="ECO:0000313" key="11">
    <source>
        <dbReference type="Proteomes" id="UP001215151"/>
    </source>
</evidence>
<evidence type="ECO:0000256" key="2">
    <source>
        <dbReference type="ARBA" id="ARBA00010130"/>
    </source>
</evidence>
<feature type="transmembrane region" description="Helical" evidence="6">
    <location>
        <begin position="234"/>
        <end position="254"/>
    </location>
</feature>
<feature type="coiled-coil region" evidence="7">
    <location>
        <begin position="650"/>
        <end position="677"/>
    </location>
</feature>
<dbReference type="SUPFAM" id="SSF48464">
    <property type="entry name" value="ENTH/VHS domain"/>
    <property type="match status" value="1"/>
</dbReference>
<feature type="region of interest" description="Disordered" evidence="8">
    <location>
        <begin position="419"/>
        <end position="444"/>
    </location>
</feature>
<dbReference type="GO" id="GO:0030125">
    <property type="term" value="C:clathrin vesicle coat"/>
    <property type="evidence" value="ECO:0007669"/>
    <property type="project" value="TreeGrafter"/>
</dbReference>
<name>A0AAD7X8G2_9APHY</name>
<keyword evidence="6" id="KW-1133">Transmembrane helix</keyword>
<feature type="compositionally biased region" description="Polar residues" evidence="8">
    <location>
        <begin position="433"/>
        <end position="444"/>
    </location>
</feature>
<feature type="region of interest" description="Disordered" evidence="8">
    <location>
        <begin position="916"/>
        <end position="947"/>
    </location>
</feature>
<dbReference type="PANTHER" id="PTHR12276:SF110">
    <property type="entry name" value="EPSIN-1-RELATED"/>
    <property type="match status" value="1"/>
</dbReference>
<dbReference type="SMART" id="SM00726">
    <property type="entry name" value="UIM"/>
    <property type="match status" value="2"/>
</dbReference>
<feature type="transmembrane region" description="Helical" evidence="6">
    <location>
        <begin position="183"/>
        <end position="201"/>
    </location>
</feature>
<dbReference type="SMART" id="SM00273">
    <property type="entry name" value="ENTH"/>
    <property type="match status" value="1"/>
</dbReference>